<dbReference type="RefSeq" id="YP_009031453.1">
    <property type="nucleotide sequence ID" value="NC_024137.1"/>
</dbReference>
<keyword evidence="2" id="KW-1185">Reference proteome</keyword>
<accession>X2JUP5</accession>
<dbReference type="OrthoDB" id="18972at10239"/>
<protein>
    <submittedName>
        <fullName evidence="1">Uncharacterized protein</fullName>
    </submittedName>
</protein>
<sequence>MSGGSFNYLCYKQTYELFDEENLTELENMATSLIELGHKDAAQELLNMKYTIEQSLVRVGTMKGRLRDVMHAVEWYVSGDRGKEAVAEAVKEYRGENL</sequence>
<gene>
    <name evidence="1" type="ORF">Bcp1_171</name>
</gene>
<reference evidence="1 2" key="1">
    <citation type="journal article" date="2014" name="Genome Announc.">
        <title>Complete Genome Sequence of Bacillus cereus Sensu Lato Bacteriophage Bcp1.</title>
        <authorList>
            <person name="Schuch R."/>
            <person name="Pelzek A.J."/>
            <person name="Fazzini M.M."/>
            <person name="Nelson D.C."/>
            <person name="Fischetti V.A."/>
        </authorList>
    </citation>
    <scope>NUCLEOTIDE SEQUENCE [LARGE SCALE GENOMIC DNA]</scope>
</reference>
<dbReference type="Proteomes" id="UP000019744">
    <property type="component" value="Segment"/>
</dbReference>
<proteinExistence type="predicted"/>
<evidence type="ECO:0000313" key="1">
    <source>
        <dbReference type="EMBL" id="AHN66646.1"/>
    </source>
</evidence>
<evidence type="ECO:0000313" key="2">
    <source>
        <dbReference type="Proteomes" id="UP000019744"/>
    </source>
</evidence>
<dbReference type="GeneID" id="19487378"/>
<organism evidence="1 2">
    <name type="scientific">Bacillus phage Bcp1</name>
    <dbReference type="NCBI Taxonomy" id="584892"/>
    <lineage>
        <taxon>Viruses</taxon>
        <taxon>Duplodnaviria</taxon>
        <taxon>Heunggongvirae</taxon>
        <taxon>Uroviricota</taxon>
        <taxon>Caudoviricetes</taxon>
        <taxon>Herelleviridae</taxon>
        <taxon>Bastillevirinae</taxon>
        <taxon>Caeruleovirus</taxon>
        <taxon>Caeruleovirus Bcp1</taxon>
    </lineage>
</organism>
<dbReference type="EMBL" id="KJ451625">
    <property type="protein sequence ID" value="AHN66646.1"/>
    <property type="molecule type" value="Genomic_DNA"/>
</dbReference>
<name>X2JUP5_9CAUD</name>
<dbReference type="KEGG" id="vg:19487378"/>